<proteinExistence type="predicted"/>
<evidence type="ECO:0000256" key="1">
    <source>
        <dbReference type="SAM" id="Phobius"/>
    </source>
</evidence>
<organism evidence="2 3">
    <name type="scientific">Chryseobacterium arthrosphaerae</name>
    <dbReference type="NCBI Taxonomy" id="651561"/>
    <lineage>
        <taxon>Bacteria</taxon>
        <taxon>Pseudomonadati</taxon>
        <taxon>Bacteroidota</taxon>
        <taxon>Flavobacteriia</taxon>
        <taxon>Flavobacteriales</taxon>
        <taxon>Weeksellaceae</taxon>
        <taxon>Chryseobacterium group</taxon>
        <taxon>Chryseobacterium</taxon>
    </lineage>
</organism>
<gene>
    <name evidence="2" type="ORF">EJ377_01405</name>
</gene>
<feature type="transmembrane region" description="Helical" evidence="1">
    <location>
        <begin position="85"/>
        <end position="104"/>
    </location>
</feature>
<keyword evidence="1" id="KW-0472">Membrane</keyword>
<name>A0A3S0Q706_9FLAO</name>
<dbReference type="Proteomes" id="UP000276953">
    <property type="component" value="Unassembled WGS sequence"/>
</dbReference>
<protein>
    <recommendedName>
        <fullName evidence="4">Outer membrane protein beta-barrel domain-containing protein</fullName>
    </recommendedName>
</protein>
<dbReference type="SUPFAM" id="SSF56935">
    <property type="entry name" value="Porins"/>
    <property type="match status" value="1"/>
</dbReference>
<keyword evidence="1" id="KW-1133">Transmembrane helix</keyword>
<evidence type="ECO:0000313" key="2">
    <source>
        <dbReference type="EMBL" id="RTZ49345.1"/>
    </source>
</evidence>
<dbReference type="AlphaFoldDB" id="A0A3S0Q706"/>
<reference evidence="2 3" key="1">
    <citation type="submission" date="2018-12" db="EMBL/GenBank/DDBJ databases">
        <title>Draft Genome Sequence of Chryseobacterium arthrosphaerae strain ED882-96 Isolated from the Blood of a Patient with Liver Cirrhosis in Taiwan.</title>
        <authorList>
            <person name="Lin J.-N."/>
            <person name="Lai C.-H."/>
            <person name="Yang C.-H."/>
            <person name="Huang Y.-H."/>
        </authorList>
    </citation>
    <scope>NUCLEOTIDE SEQUENCE [LARGE SCALE GENOMIC DNA]</scope>
    <source>
        <strain evidence="2 3">ED882-96</strain>
    </source>
</reference>
<keyword evidence="1" id="KW-0812">Transmembrane</keyword>
<evidence type="ECO:0000313" key="3">
    <source>
        <dbReference type="Proteomes" id="UP000276953"/>
    </source>
</evidence>
<dbReference type="EMBL" id="RYFC01000001">
    <property type="protein sequence ID" value="RTZ49345.1"/>
    <property type="molecule type" value="Genomic_DNA"/>
</dbReference>
<accession>A0A3S0Q706</accession>
<evidence type="ECO:0008006" key="4">
    <source>
        <dbReference type="Google" id="ProtNLM"/>
    </source>
</evidence>
<comment type="caution">
    <text evidence="2">The sequence shown here is derived from an EMBL/GenBank/DDBJ whole genome shotgun (WGS) entry which is preliminary data.</text>
</comment>
<sequence>MGKLKFRVEGLKYRLNVGLTYRNSNSGYYLGTGALNYQPATLSSASIGNSLTTQWVLENMVTYDRTFGKHKINATALYSAEQTRFNSSLIAAVMCLLMLSVFQFRPCTR</sequence>